<dbReference type="STRING" id="29343.CCDG5_1539"/>
<dbReference type="InterPro" id="IPR048647">
    <property type="entry name" value="RlmA_N"/>
</dbReference>
<evidence type="ECO:0000256" key="2">
    <source>
        <dbReference type="PIRSR" id="PIRSR018249-2"/>
    </source>
</evidence>
<dbReference type="SUPFAM" id="SSF53335">
    <property type="entry name" value="S-adenosyl-L-methionine-dependent methyltransferases"/>
    <property type="match status" value="1"/>
</dbReference>
<dbReference type="GO" id="GO:0046872">
    <property type="term" value="F:metal ion binding"/>
    <property type="evidence" value="ECO:0007669"/>
    <property type="project" value="UniProtKB-KW"/>
</dbReference>
<feature type="binding site" evidence="1">
    <location>
        <position position="9"/>
    </location>
    <ligand>
        <name>Zn(2+)</name>
        <dbReference type="ChEBI" id="CHEBI:29105"/>
    </ligand>
</feature>
<dbReference type="InterPro" id="IPR016718">
    <property type="entry name" value="rRNA_m1G-MeTrfase_A_prd"/>
</dbReference>
<dbReference type="EMBL" id="LM995447">
    <property type="protein sequence ID" value="CDZ24649.1"/>
    <property type="molecule type" value="Genomic_DNA"/>
</dbReference>
<name>A0A078KU45_9FIRM</name>
<dbReference type="Gene3D" id="3.40.50.150">
    <property type="entry name" value="Vaccinia Virus protein VP39"/>
    <property type="match status" value="1"/>
</dbReference>
<evidence type="ECO:0000313" key="6">
    <source>
        <dbReference type="Proteomes" id="UP000032431"/>
    </source>
</evidence>
<dbReference type="InterPro" id="IPR025714">
    <property type="entry name" value="Methyltranfer_dom"/>
</dbReference>
<keyword evidence="1" id="KW-0479">Metal-binding</keyword>
<keyword evidence="2" id="KW-0949">S-adenosyl-L-methionine</keyword>
<proteinExistence type="predicted"/>
<gene>
    <name evidence="5" type="ORF">CCDG5_1539</name>
</gene>
<dbReference type="AlphaFoldDB" id="A0A078KU45"/>
<dbReference type="GO" id="GO:0032259">
    <property type="term" value="P:methylation"/>
    <property type="evidence" value="ECO:0007669"/>
    <property type="project" value="UniProtKB-KW"/>
</dbReference>
<feature type="domain" description="Methyltransferase" evidence="3">
    <location>
        <begin position="91"/>
        <end position="186"/>
    </location>
</feature>
<organism evidence="5 6">
    <name type="scientific">[Clostridium] cellulosi</name>
    <dbReference type="NCBI Taxonomy" id="29343"/>
    <lineage>
        <taxon>Bacteria</taxon>
        <taxon>Bacillati</taxon>
        <taxon>Bacillota</taxon>
        <taxon>Clostridia</taxon>
        <taxon>Eubacteriales</taxon>
        <taxon>Oscillospiraceae</taxon>
        <taxon>Oscillospiraceae incertae sedis</taxon>
    </lineage>
</organism>
<dbReference type="HOGENOM" id="CLU_050931_0_0_9"/>
<dbReference type="InterPro" id="IPR029063">
    <property type="entry name" value="SAM-dependent_MTases_sf"/>
</dbReference>
<dbReference type="GO" id="GO:0008168">
    <property type="term" value="F:methyltransferase activity"/>
    <property type="evidence" value="ECO:0007669"/>
    <property type="project" value="UniProtKB-KW"/>
</dbReference>
<dbReference type="KEGG" id="ccel:CCDG5_1539"/>
<feature type="binding site" evidence="2">
    <location>
        <position position="189"/>
    </location>
    <ligand>
        <name>S-adenosyl-L-methionine</name>
        <dbReference type="ChEBI" id="CHEBI:59789"/>
    </ligand>
</feature>
<feature type="binding site" evidence="2">
    <location>
        <position position="67"/>
    </location>
    <ligand>
        <name>S-adenosyl-L-methionine</name>
        <dbReference type="ChEBI" id="CHEBI:59789"/>
    </ligand>
</feature>
<accession>A0A078KU45</accession>
<dbReference type="PANTHER" id="PTHR42912">
    <property type="entry name" value="METHYLTRANSFERASE"/>
    <property type="match status" value="1"/>
</dbReference>
<dbReference type="Pfam" id="PF13847">
    <property type="entry name" value="Methyltransf_31"/>
    <property type="match status" value="1"/>
</dbReference>
<dbReference type="OrthoDB" id="5522265at2"/>
<keyword evidence="1" id="KW-0862">Zinc</keyword>
<dbReference type="Pfam" id="PF21302">
    <property type="entry name" value="Zn_ribbon_RlmA"/>
    <property type="match status" value="1"/>
</dbReference>
<dbReference type="Proteomes" id="UP000032431">
    <property type="component" value="Chromosome I"/>
</dbReference>
<evidence type="ECO:0000259" key="4">
    <source>
        <dbReference type="Pfam" id="PF21302"/>
    </source>
</evidence>
<dbReference type="PANTHER" id="PTHR42912:SF45">
    <property type="entry name" value="23S RRNA (GUANINE(745)-N(1))-METHYLTRANSFERASE"/>
    <property type="match status" value="1"/>
</dbReference>
<feature type="binding site" evidence="2">
    <location>
        <begin position="98"/>
        <end position="99"/>
    </location>
    <ligand>
        <name>S-adenosyl-L-methionine</name>
        <dbReference type="ChEBI" id="CHEBI:59789"/>
    </ligand>
</feature>
<evidence type="ECO:0000259" key="3">
    <source>
        <dbReference type="Pfam" id="PF13847"/>
    </source>
</evidence>
<dbReference type="PATRIC" id="fig|29343.3.peg.1623"/>
<feature type="binding site" evidence="1">
    <location>
        <position position="22"/>
    </location>
    <ligand>
        <name>Zn(2+)</name>
        <dbReference type="ChEBI" id="CHEBI:29105"/>
    </ligand>
</feature>
<feature type="domain" description="23S rRNA (guanine(745)-N(1))-methyltransferase N-terminal" evidence="4">
    <location>
        <begin position="4"/>
        <end position="43"/>
    </location>
</feature>
<dbReference type="CDD" id="cd02440">
    <property type="entry name" value="AdoMet_MTases"/>
    <property type="match status" value="1"/>
</dbReference>
<feature type="binding site" evidence="1">
    <location>
        <position position="26"/>
    </location>
    <ligand>
        <name>Zn(2+)</name>
        <dbReference type="ChEBI" id="CHEBI:29105"/>
    </ligand>
</feature>
<protein>
    <submittedName>
        <fullName evidence="5">rRNA (Guanine-N(1)-)-methyltransferase</fullName>
    </submittedName>
</protein>
<evidence type="ECO:0000313" key="5">
    <source>
        <dbReference type="EMBL" id="CDZ24649.1"/>
    </source>
</evidence>
<keyword evidence="6" id="KW-1185">Reference proteome</keyword>
<sequence length="274" mass="30027">MPVFSCPVCKSGLERLSAVYRCRNGHSFDIAAQGYVNLLPSDKSRANAGDNAQMIAARSRFLNSGYYACLKDAVAMCVLKAVGKSGKQPLVVDAGCGEGYYTAGIADCLAAHGIAASVSGIDLSKRGIARASKRYKNVQFAVAGIFNMPYADNSADVIVSIFAPLCDSEFRRILKPSGTLIVVAPGRDHLLGLKRVLYDNPYLNDEDKYCPQGFRFINSQRIKKEITVKGEHIYDLFTMTPYFYNTPAGAAERLKDINELITPIDFIITELERL</sequence>
<feature type="binding site" evidence="1">
    <location>
        <position position="6"/>
    </location>
    <ligand>
        <name>Zn(2+)</name>
        <dbReference type="ChEBI" id="CHEBI:29105"/>
    </ligand>
</feature>
<keyword evidence="5" id="KW-0808">Transferase</keyword>
<dbReference type="PIRSF" id="PIRSF018249">
    <property type="entry name" value="MyrA_prd"/>
    <property type="match status" value="1"/>
</dbReference>
<reference evidence="6" key="1">
    <citation type="submission" date="2014-07" db="EMBL/GenBank/DDBJ databases">
        <authorList>
            <person name="Wibberg D."/>
        </authorList>
    </citation>
    <scope>NUCLEOTIDE SEQUENCE [LARGE SCALE GENOMIC DNA]</scope>
    <source>
        <strain evidence="6">DG5</strain>
    </source>
</reference>
<dbReference type="InterPro" id="IPR050508">
    <property type="entry name" value="Methyltransf_Superfamily"/>
</dbReference>
<keyword evidence="5" id="KW-0489">Methyltransferase</keyword>
<evidence type="ECO:0000256" key="1">
    <source>
        <dbReference type="PIRSR" id="PIRSR018249-1"/>
    </source>
</evidence>